<sequence>MIQSIGQIMLYVNNQSAAKEFWLNQLNFHLVAEEENDMGMKWIEIKPTKDSETSLVLHDKETIAKMSPELHLGTPSLMFYSHDFDAFYADLASKNVTLGDIVPLPTGRIFNFADNDNNYFAVMEK</sequence>
<keyword evidence="3" id="KW-1185">Reference proteome</keyword>
<dbReference type="SUPFAM" id="SSF54593">
    <property type="entry name" value="Glyoxalase/Bleomycin resistance protein/Dihydroxybiphenyl dioxygenase"/>
    <property type="match status" value="1"/>
</dbReference>
<evidence type="ECO:0000259" key="1">
    <source>
        <dbReference type="PROSITE" id="PS51819"/>
    </source>
</evidence>
<dbReference type="InterPro" id="IPR029068">
    <property type="entry name" value="Glyas_Bleomycin-R_OHBP_Dase"/>
</dbReference>
<feature type="domain" description="VOC" evidence="1">
    <location>
        <begin position="4"/>
        <end position="125"/>
    </location>
</feature>
<dbReference type="EMBL" id="JAFLVX010000005">
    <property type="protein sequence ID" value="MBO0475731.1"/>
    <property type="molecule type" value="Genomic_DNA"/>
</dbReference>
<dbReference type="PANTHER" id="PTHR36437">
    <property type="entry name" value="GLYOXALASE/BLEOMYCIN RESISTANCE PROTEIN/DIOXYGENASE"/>
    <property type="match status" value="1"/>
</dbReference>
<organism evidence="2 3">
    <name type="scientific">Candidatus Vagococcus giribetii</name>
    <dbReference type="NCBI Taxonomy" id="2230876"/>
    <lineage>
        <taxon>Bacteria</taxon>
        <taxon>Bacillati</taxon>
        <taxon>Bacillota</taxon>
        <taxon>Bacilli</taxon>
        <taxon>Lactobacillales</taxon>
        <taxon>Enterococcaceae</taxon>
        <taxon>Vagococcus</taxon>
    </lineage>
</organism>
<dbReference type="Pfam" id="PF00903">
    <property type="entry name" value="Glyoxalase"/>
    <property type="match status" value="1"/>
</dbReference>
<dbReference type="CDD" id="cd07263">
    <property type="entry name" value="VOC_like"/>
    <property type="match status" value="1"/>
</dbReference>
<name>A0ABS3HS77_9ENTE</name>
<accession>A0ABS3HS77</accession>
<protein>
    <submittedName>
        <fullName evidence="2">VOC family protein</fullName>
    </submittedName>
</protein>
<comment type="caution">
    <text evidence="2">The sequence shown here is derived from an EMBL/GenBank/DDBJ whole genome shotgun (WGS) entry which is preliminary data.</text>
</comment>
<dbReference type="Proteomes" id="UP000664857">
    <property type="component" value="Unassembled WGS sequence"/>
</dbReference>
<evidence type="ECO:0000313" key="3">
    <source>
        <dbReference type="Proteomes" id="UP000664857"/>
    </source>
</evidence>
<dbReference type="PANTHER" id="PTHR36437:SF2">
    <property type="entry name" value="GLYOXALASE_BLEOMYCIN RESISTANCE PROTEIN_DIOXYGENASE"/>
    <property type="match status" value="1"/>
</dbReference>
<dbReference type="PROSITE" id="PS51819">
    <property type="entry name" value="VOC"/>
    <property type="match status" value="1"/>
</dbReference>
<dbReference type="Gene3D" id="3.10.180.10">
    <property type="entry name" value="2,3-Dihydroxybiphenyl 1,2-Dioxygenase, domain 1"/>
    <property type="match status" value="1"/>
</dbReference>
<evidence type="ECO:0000313" key="2">
    <source>
        <dbReference type="EMBL" id="MBO0475731.1"/>
    </source>
</evidence>
<reference evidence="2 3" key="1">
    <citation type="submission" date="2021-03" db="EMBL/GenBank/DDBJ databases">
        <title>Enterococcal diversity collection.</title>
        <authorList>
            <person name="Gilmore M.S."/>
            <person name="Schwartzman J."/>
            <person name="Van Tyne D."/>
            <person name="Martin M."/>
            <person name="Earl A.M."/>
            <person name="Manson A.L."/>
            <person name="Straub T."/>
            <person name="Salamzade R."/>
            <person name="Saavedra J."/>
            <person name="Lebreton F."/>
            <person name="Prichula J."/>
            <person name="Schaufler K."/>
            <person name="Gaca A."/>
            <person name="Sgardioli B."/>
            <person name="Wagenaar J."/>
            <person name="Strong T."/>
        </authorList>
    </citation>
    <scope>NUCLEOTIDE SEQUENCE [LARGE SCALE GENOMIC DNA]</scope>
    <source>
        <strain evidence="2 3">DIV0080</strain>
    </source>
</reference>
<dbReference type="InterPro" id="IPR004360">
    <property type="entry name" value="Glyas_Fos-R_dOase_dom"/>
</dbReference>
<dbReference type="InterPro" id="IPR037523">
    <property type="entry name" value="VOC_core"/>
</dbReference>
<dbReference type="RefSeq" id="WP_206964485.1">
    <property type="nucleotide sequence ID" value="NZ_JAFLVX010000005.1"/>
</dbReference>
<proteinExistence type="predicted"/>
<gene>
    <name evidence="2" type="ORF">DOK76_01535</name>
</gene>